<comment type="caution">
    <text evidence="3">The sequence shown here is derived from an EMBL/GenBank/DDBJ whole genome shotgun (WGS) entry which is preliminary data.</text>
</comment>
<dbReference type="Proteomes" id="UP001240171">
    <property type="component" value="Unassembled WGS sequence"/>
</dbReference>
<name>A0ABT9CGK5_9BACL</name>
<dbReference type="Pfam" id="PF13439">
    <property type="entry name" value="Glyco_transf_4"/>
    <property type="match status" value="1"/>
</dbReference>
<dbReference type="PANTHER" id="PTHR45947">
    <property type="entry name" value="SULFOQUINOVOSYL TRANSFERASE SQD2"/>
    <property type="match status" value="1"/>
</dbReference>
<dbReference type="InterPro" id="IPR028098">
    <property type="entry name" value="Glyco_trans_4-like_N"/>
</dbReference>
<dbReference type="InterPro" id="IPR001296">
    <property type="entry name" value="Glyco_trans_1"/>
</dbReference>
<keyword evidence="3" id="KW-0328">Glycosyltransferase</keyword>
<proteinExistence type="predicted"/>
<dbReference type="GO" id="GO:0016757">
    <property type="term" value="F:glycosyltransferase activity"/>
    <property type="evidence" value="ECO:0007669"/>
    <property type="project" value="UniProtKB-KW"/>
</dbReference>
<keyword evidence="4" id="KW-1185">Reference proteome</keyword>
<accession>A0ABT9CGK5</accession>
<feature type="domain" description="Glycosyltransferase subfamily 4-like N-terminal" evidence="2">
    <location>
        <begin position="68"/>
        <end position="179"/>
    </location>
</feature>
<protein>
    <submittedName>
        <fullName evidence="3">Glycosyltransferase</fullName>
        <ecNumber evidence="3">2.4.-.-</ecNumber>
    </submittedName>
</protein>
<reference evidence="3 4" key="1">
    <citation type="submission" date="2023-07" db="EMBL/GenBank/DDBJ databases">
        <title>Paenibacillus sp. JX-17 nov. isolated from soil.</title>
        <authorList>
            <person name="Wan Y."/>
            <person name="Liu B."/>
        </authorList>
    </citation>
    <scope>NUCLEOTIDE SEQUENCE [LARGE SCALE GENOMIC DNA]</scope>
    <source>
        <strain evidence="3 4">JX-17</strain>
    </source>
</reference>
<dbReference type="EMBL" id="JAUQTB010000015">
    <property type="protein sequence ID" value="MDO7908399.1"/>
    <property type="molecule type" value="Genomic_DNA"/>
</dbReference>
<organism evidence="3 4">
    <name type="scientific">Paenibacillus lacisoli</name>
    <dbReference type="NCBI Taxonomy" id="3064525"/>
    <lineage>
        <taxon>Bacteria</taxon>
        <taxon>Bacillati</taxon>
        <taxon>Bacillota</taxon>
        <taxon>Bacilli</taxon>
        <taxon>Bacillales</taxon>
        <taxon>Paenibacillaceae</taxon>
        <taxon>Paenibacillus</taxon>
    </lineage>
</organism>
<evidence type="ECO:0000313" key="3">
    <source>
        <dbReference type="EMBL" id="MDO7908399.1"/>
    </source>
</evidence>
<evidence type="ECO:0000313" key="4">
    <source>
        <dbReference type="Proteomes" id="UP001240171"/>
    </source>
</evidence>
<evidence type="ECO:0000259" key="1">
    <source>
        <dbReference type="Pfam" id="PF00534"/>
    </source>
</evidence>
<sequence>MKNNDIKQNILIYRDQLLPPSETFIKSQAEGFQKYQAHFLGSRTVEGLTLDEQFRMVVNPGGMWGRSQEISFKLTGRLRRGMFRQIHQLNPRLLHAHFGPDAVLALPVAKKLNIPLIATFHGYDATTKDVYAKKSYYTHRNYIRYRSRLQQQADLFIAVSDFIKGKMLDQGFPANKIVRHYIGLQAENFEPNPVEIRKPIVLFVGRLVEVKGCSYLLKAMKAVQLVNPEVELVVIGDGPLRSELEQRAAKTLKNVTFLGTQPQAVVKSWMNRAKVFCVPSIKAKSGAEEGLGMVFLEANAMGLPVVSFATGGIPEAVQHNGTGYLAKERDWQQLASYILRLMEHEELWHSFSENGQKRVREKFNFAAQTREMENIYSSLLSGQTAFNTESKSFAVSVTLVDAKERPIKQIHM</sequence>
<dbReference type="SUPFAM" id="SSF53756">
    <property type="entry name" value="UDP-Glycosyltransferase/glycogen phosphorylase"/>
    <property type="match status" value="1"/>
</dbReference>
<gene>
    <name evidence="3" type="ORF">Q5741_18515</name>
</gene>
<dbReference type="EC" id="2.4.-.-" evidence="3"/>
<keyword evidence="3" id="KW-0808">Transferase</keyword>
<dbReference type="Gene3D" id="3.40.50.2000">
    <property type="entry name" value="Glycogen Phosphorylase B"/>
    <property type="match status" value="2"/>
</dbReference>
<evidence type="ECO:0000259" key="2">
    <source>
        <dbReference type="Pfam" id="PF13439"/>
    </source>
</evidence>
<dbReference type="PANTHER" id="PTHR45947:SF14">
    <property type="entry name" value="SLL1723 PROTEIN"/>
    <property type="match status" value="1"/>
</dbReference>
<dbReference type="Pfam" id="PF00534">
    <property type="entry name" value="Glycos_transf_1"/>
    <property type="match status" value="1"/>
</dbReference>
<dbReference type="InterPro" id="IPR050194">
    <property type="entry name" value="Glycosyltransferase_grp1"/>
</dbReference>
<feature type="domain" description="Glycosyl transferase family 1" evidence="1">
    <location>
        <begin position="187"/>
        <end position="358"/>
    </location>
</feature>
<dbReference type="RefSeq" id="WP_305025619.1">
    <property type="nucleotide sequence ID" value="NZ_JAUQTB010000015.1"/>
</dbReference>